<name>A0A8T1V6U2_9STRA</name>
<accession>A0A8T1V6U2</accession>
<feature type="transmembrane region" description="Helical" evidence="7">
    <location>
        <begin position="332"/>
        <end position="349"/>
    </location>
</feature>
<dbReference type="PANTHER" id="PTHR19432">
    <property type="entry name" value="SUGAR TRANSPORTER"/>
    <property type="match status" value="1"/>
</dbReference>
<evidence type="ECO:0000256" key="2">
    <source>
        <dbReference type="ARBA" id="ARBA00022448"/>
    </source>
</evidence>
<evidence type="ECO:0000256" key="7">
    <source>
        <dbReference type="SAM" id="Phobius"/>
    </source>
</evidence>
<gene>
    <name evidence="8" type="ORF">PHYPSEUDO_015242</name>
</gene>
<comment type="subcellular location">
    <subcellularLocation>
        <location evidence="1">Membrane</location>
        <topology evidence="1">Multi-pass membrane protein</topology>
    </subcellularLocation>
</comment>
<dbReference type="EMBL" id="JAGDFM010000921">
    <property type="protein sequence ID" value="KAG7375798.1"/>
    <property type="molecule type" value="Genomic_DNA"/>
</dbReference>
<feature type="transmembrane region" description="Helical" evidence="7">
    <location>
        <begin position="446"/>
        <end position="466"/>
    </location>
</feature>
<evidence type="ECO:0000256" key="1">
    <source>
        <dbReference type="ARBA" id="ARBA00004141"/>
    </source>
</evidence>
<feature type="compositionally biased region" description="Polar residues" evidence="6">
    <location>
        <begin position="15"/>
        <end position="24"/>
    </location>
</feature>
<keyword evidence="4 7" id="KW-1133">Transmembrane helix</keyword>
<feature type="transmembrane region" description="Helical" evidence="7">
    <location>
        <begin position="149"/>
        <end position="170"/>
    </location>
</feature>
<feature type="transmembrane region" description="Helical" evidence="7">
    <location>
        <begin position="182"/>
        <end position="200"/>
    </location>
</feature>
<evidence type="ECO:0000256" key="4">
    <source>
        <dbReference type="ARBA" id="ARBA00022989"/>
    </source>
</evidence>
<dbReference type="AlphaFoldDB" id="A0A8T1V6U2"/>
<feature type="region of interest" description="Disordered" evidence="6">
    <location>
        <begin position="1"/>
        <end position="24"/>
    </location>
</feature>
<keyword evidence="5 7" id="KW-0472">Membrane</keyword>
<evidence type="ECO:0008006" key="10">
    <source>
        <dbReference type="Google" id="ProtNLM"/>
    </source>
</evidence>
<keyword evidence="3 7" id="KW-0812">Transmembrane</keyword>
<dbReference type="PANTHER" id="PTHR19432:SF26">
    <property type="entry name" value="MAJOR FACILITATOR SUPERFAMILY (MFS) PROFILE DOMAIN-CONTAINING PROTEIN"/>
    <property type="match status" value="1"/>
</dbReference>
<protein>
    <recommendedName>
        <fullName evidence="10">Glycoside-Pentoside-Hexuronide (GPH):Cation Symporter Family</fullName>
    </recommendedName>
</protein>
<feature type="transmembrane region" description="Helical" evidence="7">
    <location>
        <begin position="381"/>
        <end position="405"/>
    </location>
</feature>
<feature type="transmembrane region" description="Helical" evidence="7">
    <location>
        <begin position="31"/>
        <end position="53"/>
    </location>
</feature>
<feature type="transmembrane region" description="Helical" evidence="7">
    <location>
        <begin position="265"/>
        <end position="283"/>
    </location>
</feature>
<organism evidence="8 9">
    <name type="scientific">Phytophthora pseudosyringae</name>
    <dbReference type="NCBI Taxonomy" id="221518"/>
    <lineage>
        <taxon>Eukaryota</taxon>
        <taxon>Sar</taxon>
        <taxon>Stramenopiles</taxon>
        <taxon>Oomycota</taxon>
        <taxon>Peronosporomycetes</taxon>
        <taxon>Peronosporales</taxon>
        <taxon>Peronosporaceae</taxon>
        <taxon>Phytophthora</taxon>
    </lineage>
</organism>
<feature type="transmembrane region" description="Helical" evidence="7">
    <location>
        <begin position="212"/>
        <end position="232"/>
    </location>
</feature>
<evidence type="ECO:0000256" key="6">
    <source>
        <dbReference type="SAM" id="MobiDB-lite"/>
    </source>
</evidence>
<dbReference type="Pfam" id="PF13347">
    <property type="entry name" value="MFS_2"/>
    <property type="match status" value="1"/>
</dbReference>
<dbReference type="GO" id="GO:0008506">
    <property type="term" value="F:sucrose:proton symporter activity"/>
    <property type="evidence" value="ECO:0007669"/>
    <property type="project" value="TreeGrafter"/>
</dbReference>
<keyword evidence="2" id="KW-0813">Transport</keyword>
<dbReference type="OrthoDB" id="197206at2759"/>
<dbReference type="FunFam" id="1.20.1250.20:FF:000375">
    <property type="entry name" value="Glycoside-Pentoside-Hexuronide (GPH):Cation Symporter Family"/>
    <property type="match status" value="1"/>
</dbReference>
<dbReference type="Proteomes" id="UP000694044">
    <property type="component" value="Unassembled WGS sequence"/>
</dbReference>
<dbReference type="FunFam" id="1.20.1250.20:FF:000356">
    <property type="entry name" value="Glycoside-Pentoside-Hexuronide (GPH):Cation Symporter Family"/>
    <property type="match status" value="1"/>
</dbReference>
<evidence type="ECO:0000256" key="5">
    <source>
        <dbReference type="ARBA" id="ARBA00023136"/>
    </source>
</evidence>
<evidence type="ECO:0000313" key="9">
    <source>
        <dbReference type="Proteomes" id="UP000694044"/>
    </source>
</evidence>
<proteinExistence type="predicted"/>
<evidence type="ECO:0000256" key="3">
    <source>
        <dbReference type="ARBA" id="ARBA00022692"/>
    </source>
</evidence>
<dbReference type="GO" id="GO:0016020">
    <property type="term" value="C:membrane"/>
    <property type="evidence" value="ECO:0007669"/>
    <property type="project" value="UniProtKB-SubCell"/>
</dbReference>
<evidence type="ECO:0000313" key="8">
    <source>
        <dbReference type="EMBL" id="KAG7375798.1"/>
    </source>
</evidence>
<keyword evidence="9" id="KW-1185">Reference proteome</keyword>
<feature type="transmembrane region" description="Helical" evidence="7">
    <location>
        <begin position="65"/>
        <end position="89"/>
    </location>
</feature>
<comment type="caution">
    <text evidence="8">The sequence shown here is derived from an EMBL/GenBank/DDBJ whole genome shotgun (WGS) entry which is preliminary data.</text>
</comment>
<sequence>MKDFEQGYDLHASPKSGSVQDGKSQSHPSMWLLLAISMPRMAIQMAWAAQWAALGPYLSTMLPRYAVQITQFIGPVAGVLVAPSVGVFSDRSTMKMGRRRPFLIVAGVLSIVCWIAMGYTREMGEALGDHGDGTDNEETDRSWTAILTVFFYLWMDITVNVVQTPAMLLVADFAGDRQTTGAALGQAWATLGAILIATYIEWFGAAYKTLHWFMGMLSVTMFVCVAVAVIFAKETPLSPNTADAVSSYARVKHAFASVYHGIRTLPTVLVVYWVAFFFVQYGYTAYNGNKGQFFGLEVYGGASESADNCDPCSAEQSAYNHGVSVAGGRADLLYNVVGYVWAWAMPFMVHTIGVKWVLVVSTAPQVLFTAMAWVTSPGFDIVVVAMSGITHAVWFALVVPVIIHVFGEEGEIGVFVGALNSANCFGQLLNFAIGTGLVQTSLGYKLPVFIGGIASFLGFLTILMFFKMKMYSM</sequence>
<reference evidence="8" key="1">
    <citation type="submission" date="2021-02" db="EMBL/GenBank/DDBJ databases">
        <authorList>
            <person name="Palmer J.M."/>
        </authorList>
    </citation>
    <scope>NUCLEOTIDE SEQUENCE</scope>
    <source>
        <strain evidence="8">SCRP734</strain>
    </source>
</reference>
<feature type="transmembrane region" description="Helical" evidence="7">
    <location>
        <begin position="101"/>
        <end position="119"/>
    </location>
</feature>